<dbReference type="EMBL" id="JAABOO010000001">
    <property type="protein sequence ID" value="NER12392.1"/>
    <property type="molecule type" value="Genomic_DNA"/>
</dbReference>
<dbReference type="PANTHER" id="PTHR43280:SF27">
    <property type="entry name" value="TRANSCRIPTIONAL REGULATOR MTLR"/>
    <property type="match status" value="1"/>
</dbReference>
<evidence type="ECO:0000256" key="3">
    <source>
        <dbReference type="ARBA" id="ARBA00023163"/>
    </source>
</evidence>
<dbReference type="GO" id="GO:0043565">
    <property type="term" value="F:sequence-specific DNA binding"/>
    <property type="evidence" value="ECO:0007669"/>
    <property type="project" value="InterPro"/>
</dbReference>
<keyword evidence="3" id="KW-0804">Transcription</keyword>
<dbReference type="PROSITE" id="PS01124">
    <property type="entry name" value="HTH_ARAC_FAMILY_2"/>
    <property type="match status" value="1"/>
</dbReference>
<dbReference type="SMART" id="SM00342">
    <property type="entry name" value="HTH_ARAC"/>
    <property type="match status" value="1"/>
</dbReference>
<proteinExistence type="predicted"/>
<evidence type="ECO:0000313" key="5">
    <source>
        <dbReference type="EMBL" id="NER12392.1"/>
    </source>
</evidence>
<comment type="caution">
    <text evidence="5">The sequence shown here is derived from an EMBL/GenBank/DDBJ whole genome shotgun (WGS) entry which is preliminary data.</text>
</comment>
<dbReference type="Gene3D" id="2.60.120.10">
    <property type="entry name" value="Jelly Rolls"/>
    <property type="match status" value="1"/>
</dbReference>
<organism evidence="5 6">
    <name type="scientific">Leptobacterium flavescens</name>
    <dbReference type="NCBI Taxonomy" id="472055"/>
    <lineage>
        <taxon>Bacteria</taxon>
        <taxon>Pseudomonadati</taxon>
        <taxon>Bacteroidota</taxon>
        <taxon>Flavobacteriia</taxon>
        <taxon>Flavobacteriales</taxon>
        <taxon>Flavobacteriaceae</taxon>
        <taxon>Leptobacterium</taxon>
    </lineage>
</organism>
<dbReference type="InterPro" id="IPR020449">
    <property type="entry name" value="Tscrpt_reg_AraC-type_HTH"/>
</dbReference>
<gene>
    <name evidence="5" type="ORF">GWK08_02980</name>
</gene>
<dbReference type="InterPro" id="IPR018060">
    <property type="entry name" value="HTH_AraC"/>
</dbReference>
<evidence type="ECO:0000259" key="4">
    <source>
        <dbReference type="PROSITE" id="PS01124"/>
    </source>
</evidence>
<keyword evidence="6" id="KW-1185">Reference proteome</keyword>
<feature type="domain" description="HTH araC/xylS-type" evidence="4">
    <location>
        <begin position="183"/>
        <end position="281"/>
    </location>
</feature>
<dbReference type="InterPro" id="IPR014710">
    <property type="entry name" value="RmlC-like_jellyroll"/>
</dbReference>
<dbReference type="SUPFAM" id="SSF46689">
    <property type="entry name" value="Homeodomain-like"/>
    <property type="match status" value="2"/>
</dbReference>
<dbReference type="SUPFAM" id="SSF51182">
    <property type="entry name" value="RmlC-like cupins"/>
    <property type="match status" value="1"/>
</dbReference>
<dbReference type="Gene3D" id="1.10.10.60">
    <property type="entry name" value="Homeodomain-like"/>
    <property type="match status" value="2"/>
</dbReference>
<keyword evidence="1" id="KW-0805">Transcription regulation</keyword>
<dbReference type="Pfam" id="PF02311">
    <property type="entry name" value="AraC_binding"/>
    <property type="match status" value="1"/>
</dbReference>
<dbReference type="InterPro" id="IPR003313">
    <property type="entry name" value="AraC-bd"/>
</dbReference>
<dbReference type="GO" id="GO:0003700">
    <property type="term" value="F:DNA-binding transcription factor activity"/>
    <property type="evidence" value="ECO:0007669"/>
    <property type="project" value="InterPro"/>
</dbReference>
<dbReference type="InterPro" id="IPR011051">
    <property type="entry name" value="RmlC_Cupin_sf"/>
</dbReference>
<name>A0A6P0UIN7_9FLAO</name>
<dbReference type="RefSeq" id="WP_163605417.1">
    <property type="nucleotide sequence ID" value="NZ_JAABOO010000001.1"/>
</dbReference>
<reference evidence="5 6" key="1">
    <citation type="submission" date="2020-01" db="EMBL/GenBank/DDBJ databases">
        <title>Leptobacterium flavescens.</title>
        <authorList>
            <person name="Wang G."/>
        </authorList>
    </citation>
    <scope>NUCLEOTIDE SEQUENCE [LARGE SCALE GENOMIC DNA]</scope>
    <source>
        <strain evidence="5 6">KCTC 22160</strain>
    </source>
</reference>
<keyword evidence="2" id="KW-0238">DNA-binding</keyword>
<evidence type="ECO:0000313" key="6">
    <source>
        <dbReference type="Proteomes" id="UP000468581"/>
    </source>
</evidence>
<protein>
    <submittedName>
        <fullName evidence="5">Helix-turn-helix domain-containing protein</fullName>
    </submittedName>
</protein>
<evidence type="ECO:0000256" key="1">
    <source>
        <dbReference type="ARBA" id="ARBA00023015"/>
    </source>
</evidence>
<evidence type="ECO:0000256" key="2">
    <source>
        <dbReference type="ARBA" id="ARBA00023125"/>
    </source>
</evidence>
<dbReference type="InterPro" id="IPR009057">
    <property type="entry name" value="Homeodomain-like_sf"/>
</dbReference>
<dbReference type="PRINTS" id="PR00032">
    <property type="entry name" value="HTHARAC"/>
</dbReference>
<sequence length="286" mass="33299">MKPEFEKIELTEDTSFKLRVFDIHSDCYSVDWHIHPEYEIVYIKNGRGNLQIDKYNSDYEDGVLLFLGPNTPHMPFGNTDFKDRLEVVIQFGEDFIKDKIMLFPEFSCIPDLMERSRRGIIFHPSVKEELTECFEGLRTASHAERLIGFFGILHTLSKSTAFEAVKEEDIIASYKRRDAERINKAFEYVNTAYHKEISTAEIAKIVGLTTNSFCRLFKKTTHKTFTQFINEFRIRKAAAFFDKGGCTVSEVMYKCGYNDPSYFTKQFRRNKGVSPSEYLKNQVKAI</sequence>
<dbReference type="Pfam" id="PF12833">
    <property type="entry name" value="HTH_18"/>
    <property type="match status" value="1"/>
</dbReference>
<dbReference type="Proteomes" id="UP000468581">
    <property type="component" value="Unassembled WGS sequence"/>
</dbReference>
<dbReference type="PANTHER" id="PTHR43280">
    <property type="entry name" value="ARAC-FAMILY TRANSCRIPTIONAL REGULATOR"/>
    <property type="match status" value="1"/>
</dbReference>
<dbReference type="AlphaFoldDB" id="A0A6P0UIN7"/>
<accession>A0A6P0UIN7</accession>